<dbReference type="EMBL" id="JBHSFO010000005">
    <property type="protein sequence ID" value="MFC4604627.1"/>
    <property type="molecule type" value="Genomic_DNA"/>
</dbReference>
<dbReference type="InterPro" id="IPR038765">
    <property type="entry name" value="Papain-like_cys_pep_sf"/>
</dbReference>
<comment type="similarity">
    <text evidence="1">Belongs to the peptidase C40 family.</text>
</comment>
<feature type="chain" id="PRO_5046713428" evidence="6">
    <location>
        <begin position="21"/>
        <end position="536"/>
    </location>
</feature>
<dbReference type="Gene3D" id="3.90.1720.10">
    <property type="entry name" value="endopeptidase domain like (from Nostoc punctiforme)"/>
    <property type="match status" value="1"/>
</dbReference>
<evidence type="ECO:0000256" key="5">
    <source>
        <dbReference type="SAM" id="MobiDB-lite"/>
    </source>
</evidence>
<name>A0ABV9FVQ3_9NOCA</name>
<dbReference type="PROSITE" id="PS51935">
    <property type="entry name" value="NLPC_P60"/>
    <property type="match status" value="1"/>
</dbReference>
<feature type="region of interest" description="Disordered" evidence="5">
    <location>
        <begin position="175"/>
        <end position="197"/>
    </location>
</feature>
<gene>
    <name evidence="8" type="ORF">ACFO6S_13100</name>
</gene>
<keyword evidence="6" id="KW-0732">Signal</keyword>
<evidence type="ECO:0000259" key="7">
    <source>
        <dbReference type="PROSITE" id="PS51935"/>
    </source>
</evidence>
<accession>A0ABV9FVQ3</accession>
<keyword evidence="2" id="KW-0645">Protease</keyword>
<evidence type="ECO:0000256" key="2">
    <source>
        <dbReference type="ARBA" id="ARBA00022670"/>
    </source>
</evidence>
<dbReference type="PANTHER" id="PTHR47359:SF3">
    <property type="entry name" value="NLP_P60 DOMAIN-CONTAINING PROTEIN-RELATED"/>
    <property type="match status" value="1"/>
</dbReference>
<evidence type="ECO:0000313" key="8">
    <source>
        <dbReference type="EMBL" id="MFC4604627.1"/>
    </source>
</evidence>
<keyword evidence="4" id="KW-0788">Thiol protease</keyword>
<feature type="domain" description="NlpC/P60" evidence="7">
    <location>
        <begin position="397"/>
        <end position="536"/>
    </location>
</feature>
<evidence type="ECO:0000256" key="3">
    <source>
        <dbReference type="ARBA" id="ARBA00022801"/>
    </source>
</evidence>
<feature type="compositionally biased region" description="Low complexity" evidence="5">
    <location>
        <begin position="182"/>
        <end position="196"/>
    </location>
</feature>
<keyword evidence="9" id="KW-1185">Reference proteome</keyword>
<dbReference type="InterPro" id="IPR051794">
    <property type="entry name" value="PG_Endopeptidase_C40"/>
</dbReference>
<proteinExistence type="inferred from homology"/>
<dbReference type="Proteomes" id="UP001595914">
    <property type="component" value="Unassembled WGS sequence"/>
</dbReference>
<dbReference type="InterPro" id="IPR000064">
    <property type="entry name" value="NLP_P60_dom"/>
</dbReference>
<sequence>MLVGLAAVTSLLTATPGLVAAVPPPPPNPSDSDLQQASAGVDSRLGQVGILISEVASADQQLSALDDEVAIKREGVNKALVDLQNARDAAAEAAGAVAGTLQALHDAGAQIHWAQTKFDEFAANTYRQGTGVASVASYLGSAGPADVLDRAQLLKLLATNKNSVLDGLQRARTAEANKNSTAREAQQSADAAADAAESQKAEAENAIVVARTALAEQAGKKAKIEADKAAAEAALTAARENVSGLQNQRQAFANWDTQRAAEQAAAAAAAAAAKQAAVEAAARVAANQAARDRAEALAEGQRSHTQVEDDPPSDTDYSGTDESGTEESGGGDSGAENSGTDDSGTDQSGTDQSGTDESGTEESAPTTAPTTTPKPKPTTPKPTKPKPAKPKPSVSGSGAIETVIDRGMSQLGITYAWGGGDENGPTLGIRDGGVADSYGDFNKVGFDCSGLMIYAFAGIGVSLPHYTGYQYTAGEQLPTSQMKRGDMIFYGPNASQHVALYLGNGEMLEAPQSGSIVKVSPVRWDGMTPYVVRMVA</sequence>
<reference evidence="9" key="1">
    <citation type="journal article" date="2019" name="Int. J. Syst. Evol. Microbiol.">
        <title>The Global Catalogue of Microorganisms (GCM) 10K type strain sequencing project: providing services to taxonomists for standard genome sequencing and annotation.</title>
        <authorList>
            <consortium name="The Broad Institute Genomics Platform"/>
            <consortium name="The Broad Institute Genome Sequencing Center for Infectious Disease"/>
            <person name="Wu L."/>
            <person name="Ma J."/>
        </authorList>
    </citation>
    <scope>NUCLEOTIDE SEQUENCE [LARGE SCALE GENOMIC DNA]</scope>
    <source>
        <strain evidence="9">CCUG 54520</strain>
    </source>
</reference>
<evidence type="ECO:0000256" key="6">
    <source>
        <dbReference type="SAM" id="SignalP"/>
    </source>
</evidence>
<evidence type="ECO:0000256" key="1">
    <source>
        <dbReference type="ARBA" id="ARBA00007074"/>
    </source>
</evidence>
<feature type="signal peptide" evidence="6">
    <location>
        <begin position="1"/>
        <end position="20"/>
    </location>
</feature>
<protein>
    <submittedName>
        <fullName evidence="8">NlpC/P60 family protein</fullName>
    </submittedName>
</protein>
<feature type="compositionally biased region" description="Basic and acidic residues" evidence="5">
    <location>
        <begin position="292"/>
        <end position="307"/>
    </location>
</feature>
<dbReference type="PANTHER" id="PTHR47359">
    <property type="entry name" value="PEPTIDOGLYCAN DL-ENDOPEPTIDASE CWLO"/>
    <property type="match status" value="1"/>
</dbReference>
<feature type="region of interest" description="Disordered" evidence="5">
    <location>
        <begin position="19"/>
        <end position="38"/>
    </location>
</feature>
<evidence type="ECO:0000256" key="4">
    <source>
        <dbReference type="ARBA" id="ARBA00022807"/>
    </source>
</evidence>
<feature type="compositionally biased region" description="Pro residues" evidence="5">
    <location>
        <begin position="372"/>
        <end position="382"/>
    </location>
</feature>
<feature type="region of interest" description="Disordered" evidence="5">
    <location>
        <begin position="292"/>
        <end position="398"/>
    </location>
</feature>
<keyword evidence="3" id="KW-0378">Hydrolase</keyword>
<dbReference type="Pfam" id="PF00877">
    <property type="entry name" value="NLPC_P60"/>
    <property type="match status" value="1"/>
</dbReference>
<comment type="caution">
    <text evidence="8">The sequence shown here is derived from an EMBL/GenBank/DDBJ whole genome shotgun (WGS) entry which is preliminary data.</text>
</comment>
<dbReference type="RefSeq" id="WP_378417569.1">
    <property type="nucleotide sequence ID" value="NZ_JBHSFO010000005.1"/>
</dbReference>
<organism evidence="8 9">
    <name type="scientific">Rhodococcus kronopolitis</name>
    <dbReference type="NCBI Taxonomy" id="1460226"/>
    <lineage>
        <taxon>Bacteria</taxon>
        <taxon>Bacillati</taxon>
        <taxon>Actinomycetota</taxon>
        <taxon>Actinomycetes</taxon>
        <taxon>Mycobacteriales</taxon>
        <taxon>Nocardiaceae</taxon>
        <taxon>Rhodococcus</taxon>
    </lineage>
</organism>
<dbReference type="SUPFAM" id="SSF54001">
    <property type="entry name" value="Cysteine proteinases"/>
    <property type="match status" value="1"/>
</dbReference>
<feature type="compositionally biased region" description="Low complexity" evidence="5">
    <location>
        <begin position="334"/>
        <end position="356"/>
    </location>
</feature>
<evidence type="ECO:0000313" key="9">
    <source>
        <dbReference type="Proteomes" id="UP001595914"/>
    </source>
</evidence>